<proteinExistence type="predicted"/>
<dbReference type="EMBL" id="CP015017">
    <property type="protein sequence ID" value="APC01849.1"/>
    <property type="molecule type" value="Genomic_DNA"/>
</dbReference>
<evidence type="ECO:0000313" key="1">
    <source>
        <dbReference type="EMBL" id="APC01849.1"/>
    </source>
</evidence>
<organism evidence="1 2">
    <name type="scientific">Polynucleobacter asymbioticus</name>
    <dbReference type="NCBI Taxonomy" id="576611"/>
    <lineage>
        <taxon>Bacteria</taxon>
        <taxon>Pseudomonadati</taxon>
        <taxon>Pseudomonadota</taxon>
        <taxon>Betaproteobacteria</taxon>
        <taxon>Burkholderiales</taxon>
        <taxon>Burkholderiaceae</taxon>
        <taxon>Polynucleobacter</taxon>
    </lineage>
</organism>
<dbReference type="RefSeq" id="WP_071539665.1">
    <property type="nucleotide sequence ID" value="NZ_CP015016.1"/>
</dbReference>
<dbReference type="Proteomes" id="UP000182060">
    <property type="component" value="Chromosome"/>
</dbReference>
<protein>
    <submittedName>
        <fullName evidence="1">Uncharacterized protein</fullName>
    </submittedName>
</protein>
<evidence type="ECO:0000313" key="2">
    <source>
        <dbReference type="Proteomes" id="UP000182060"/>
    </source>
</evidence>
<reference evidence="1" key="1">
    <citation type="journal article" date="2017" name="Appl. Environ. Microbiol.">
        <title>Microdiversification of a pelagic Polynucleobacter species is mainly driven by acquisition of genomic islands from a partially interspecific gene pool.</title>
        <authorList>
            <person name="Hoetzinger M."/>
            <person name="Hahn M.W."/>
            <person name="Jezberova J."/>
            <person name="Schmidt J."/>
            <person name="Koll U."/>
        </authorList>
    </citation>
    <scope>NUCLEOTIDE SEQUENCE</scope>
    <source>
        <strain evidence="1">MWH-RechtKol4</strain>
    </source>
</reference>
<name>A0AAC9ISE2_9BURK</name>
<gene>
    <name evidence="1" type="ORF">AOC25_09575</name>
</gene>
<accession>A0AAC9ISE2</accession>
<dbReference type="AlphaFoldDB" id="A0AAC9ISE2"/>
<sequence length="111" mass="12911">MTHEYEMIDQNILLYEARLKHIDEFCRQSEKLIPTHPEIDIQTQLIPIKAARESLVTLIKSAKTDLEGSDANKSVKPHHHLLWQEITTELERLLKPFETLLPIVQTSSKNE</sequence>